<dbReference type="InterPro" id="IPR013159">
    <property type="entry name" value="DnaA_C"/>
</dbReference>
<keyword evidence="4 8" id="KW-0547">Nucleotide-binding</keyword>
<protein>
    <recommendedName>
        <fullName evidence="8 9">Chromosomal replication initiator protein DnaA</fullName>
    </recommendedName>
</protein>
<dbReference type="Pfam" id="PF11638">
    <property type="entry name" value="DnaA_N"/>
    <property type="match status" value="1"/>
</dbReference>
<dbReference type="InterPro" id="IPR038454">
    <property type="entry name" value="DnaA_N_sf"/>
</dbReference>
<evidence type="ECO:0000256" key="3">
    <source>
        <dbReference type="ARBA" id="ARBA00022705"/>
    </source>
</evidence>
<dbReference type="InterPro" id="IPR013317">
    <property type="entry name" value="DnaA_dom"/>
</dbReference>
<dbReference type="GO" id="GO:0005524">
    <property type="term" value="F:ATP binding"/>
    <property type="evidence" value="ECO:0007669"/>
    <property type="project" value="UniProtKB-UniRule"/>
</dbReference>
<dbReference type="OrthoDB" id="9807019at2"/>
<keyword evidence="6 8" id="KW-0446">Lipid-binding</keyword>
<organism evidence="15 16">
    <name type="scientific">Afipia massiliensis</name>
    <dbReference type="NCBI Taxonomy" id="211460"/>
    <lineage>
        <taxon>Bacteria</taxon>
        <taxon>Pseudomonadati</taxon>
        <taxon>Pseudomonadota</taxon>
        <taxon>Alphaproteobacteria</taxon>
        <taxon>Hyphomicrobiales</taxon>
        <taxon>Nitrobacteraceae</taxon>
        <taxon>Afipia</taxon>
    </lineage>
</organism>
<dbReference type="Pfam" id="PF08299">
    <property type="entry name" value="Bac_DnaA_C"/>
    <property type="match status" value="1"/>
</dbReference>
<dbReference type="STRING" id="211460.YH63_12595"/>
<reference evidence="15" key="1">
    <citation type="submission" date="2019-04" db="EMBL/GenBank/DDBJ databases">
        <title>Whole genome sequencing of cave bacteria.</title>
        <authorList>
            <person name="Gan H.M."/>
            <person name="Barton H."/>
            <person name="Savka M.A."/>
        </authorList>
    </citation>
    <scope>NUCLEOTIDE SEQUENCE [LARGE SCALE GENOMIC DNA]</scope>
    <source>
        <strain evidence="15">LC387</strain>
    </source>
</reference>
<feature type="binding site" evidence="8">
    <location>
        <position position="182"/>
    </location>
    <ligand>
        <name>ATP</name>
        <dbReference type="ChEBI" id="CHEBI:30616"/>
    </ligand>
</feature>
<name>A0A4U6BVT8_9BRAD</name>
<evidence type="ECO:0000256" key="9">
    <source>
        <dbReference type="NCBIfam" id="TIGR00362"/>
    </source>
</evidence>
<gene>
    <name evidence="8 15" type="primary">dnaA</name>
    <name evidence="15" type="ORF">YH63_006335</name>
</gene>
<dbReference type="Proteomes" id="UP000034832">
    <property type="component" value="Unassembled WGS sequence"/>
</dbReference>
<dbReference type="CDD" id="cd06571">
    <property type="entry name" value="Bac_DnaA_C"/>
    <property type="match status" value="1"/>
</dbReference>
<dbReference type="GO" id="GO:0006270">
    <property type="term" value="P:DNA replication initiation"/>
    <property type="evidence" value="ECO:0007669"/>
    <property type="project" value="UniProtKB-UniRule"/>
</dbReference>
<dbReference type="GO" id="GO:0006275">
    <property type="term" value="P:regulation of DNA replication"/>
    <property type="evidence" value="ECO:0007669"/>
    <property type="project" value="UniProtKB-UniRule"/>
</dbReference>
<dbReference type="AlphaFoldDB" id="A0A4U6BVT8"/>
<evidence type="ECO:0000256" key="6">
    <source>
        <dbReference type="ARBA" id="ARBA00023121"/>
    </source>
</evidence>
<dbReference type="GO" id="GO:0003688">
    <property type="term" value="F:DNA replication origin binding"/>
    <property type="evidence" value="ECO:0007669"/>
    <property type="project" value="UniProtKB-UniRule"/>
</dbReference>
<dbReference type="InterPro" id="IPR003593">
    <property type="entry name" value="AAA+_ATPase"/>
</dbReference>
<dbReference type="EMBL" id="LBIA02000001">
    <property type="protein sequence ID" value="TKT73905.1"/>
    <property type="molecule type" value="Genomic_DNA"/>
</dbReference>
<dbReference type="PANTHER" id="PTHR30050:SF2">
    <property type="entry name" value="CHROMOSOMAL REPLICATION INITIATOR PROTEIN DNAA"/>
    <property type="match status" value="1"/>
</dbReference>
<evidence type="ECO:0000256" key="4">
    <source>
        <dbReference type="ARBA" id="ARBA00022741"/>
    </source>
</evidence>
<keyword evidence="5 8" id="KW-0067">ATP-binding</keyword>
<comment type="function">
    <text evidence="8 10">Plays an essential role in the initiation and regulation of chromosomal replication. ATP-DnaA binds to the origin of replication (oriC) to initiate formation of the DNA replication initiation complex once per cell cycle. Binds the DnaA box (a 9 base pair repeat at the origin) and separates the double-stranded (ds)DNA. Forms a right-handed helical filament on oriC DNA; dsDNA binds to the exterior of the filament while single-stranded (ss)DNA is stabiized in the filament's interior. The ATP-DnaA-oriC complex binds and stabilizes one strand of the AT-rich DNA unwinding element (DUE), permitting loading of DNA polymerase. After initiation quickly degrades to an ADP-DnaA complex that is not apt for DNA replication. Binds acidic phospholipids.</text>
</comment>
<keyword evidence="7 8" id="KW-0238">DNA-binding</keyword>
<sequence length="476" mass="53207">MADVERDQWARFKGRLRTNVGEDFYTSWFARMDLERIHDDCVHMTVPTKFLKSWIQAHYADRVLTCWQSEAPSVKRVEITVRTAMRCAAPVKDAKAPQDERRADSNQSRPAPELRNTATAPVSASHEALGGSPLDPRLTFATFVMGRSNTLAHAAARQVAEGRRGDSVMFNPLYIHAGVGLGKTHLLQAVTWAGNSNPERKVLYLTAEKFMYGFVAALKSQTALAFKEALRGIDVLVIDDLQFLQGKSTQSEFCHTLNALIDAGRQVVIAADRPPSDLESLDDRVRSRLAGGLVVEMGSLGEELRLEILKSRVSAAKAHHATFDVPMPVLEYLAKTITHNGRDLEGAINRLLAHSKLNATAVTLEMAEREVRDLVRPIEPKRVKIEDIQRVVARQYNVSRSDLLSSRRTANVVRPRQVAMYLAKTLTLRSLPEIGRRFGGRDHTTVLHAVRKIEALVSKDLTLSDEVELLKRQLQE</sequence>
<keyword evidence="16" id="KW-1185">Reference proteome</keyword>
<dbReference type="CDD" id="cd00009">
    <property type="entry name" value="AAA"/>
    <property type="match status" value="1"/>
</dbReference>
<evidence type="ECO:0000259" key="13">
    <source>
        <dbReference type="SMART" id="SM00382"/>
    </source>
</evidence>
<dbReference type="SUPFAM" id="SSF52540">
    <property type="entry name" value="P-loop containing nucleoside triphosphate hydrolases"/>
    <property type="match status" value="1"/>
</dbReference>
<keyword evidence="2 8" id="KW-0963">Cytoplasm</keyword>
<evidence type="ECO:0000313" key="16">
    <source>
        <dbReference type="Proteomes" id="UP000034832"/>
    </source>
</evidence>
<evidence type="ECO:0000256" key="7">
    <source>
        <dbReference type="ARBA" id="ARBA00023125"/>
    </source>
</evidence>
<evidence type="ECO:0000256" key="5">
    <source>
        <dbReference type="ARBA" id="ARBA00022840"/>
    </source>
</evidence>
<dbReference type="InterPro" id="IPR027417">
    <property type="entry name" value="P-loop_NTPase"/>
</dbReference>
<feature type="compositionally biased region" description="Basic and acidic residues" evidence="12">
    <location>
        <begin position="92"/>
        <end position="104"/>
    </location>
</feature>
<feature type="domain" description="AAA+ ATPase" evidence="13">
    <location>
        <begin position="169"/>
        <end position="295"/>
    </location>
</feature>
<dbReference type="SMART" id="SM00760">
    <property type="entry name" value="Bac_DnaA_C"/>
    <property type="match status" value="1"/>
</dbReference>
<dbReference type="InterPro" id="IPR001957">
    <property type="entry name" value="Chromosome_initiator_DnaA"/>
</dbReference>
<evidence type="ECO:0000256" key="8">
    <source>
        <dbReference type="HAMAP-Rule" id="MF_00377"/>
    </source>
</evidence>
<dbReference type="InterPro" id="IPR010921">
    <property type="entry name" value="Trp_repressor/repl_initiator"/>
</dbReference>
<comment type="similarity">
    <text evidence="1 8 11">Belongs to the DnaA family.</text>
</comment>
<comment type="domain">
    <text evidence="8">Domain I is involved in oligomerization and binding regulators, domain II is flexibile and of varying length in different bacteria, domain III forms the AAA+ region, while domain IV binds dsDNA.</text>
</comment>
<dbReference type="Gene3D" id="3.30.300.180">
    <property type="match status" value="1"/>
</dbReference>
<comment type="caution">
    <text evidence="15">The sequence shown here is derived from an EMBL/GenBank/DDBJ whole genome shotgun (WGS) entry which is preliminary data.</text>
</comment>
<evidence type="ECO:0000256" key="11">
    <source>
        <dbReference type="RuleBase" id="RU004227"/>
    </source>
</evidence>
<feature type="region of interest" description="Disordered" evidence="12">
    <location>
        <begin position="90"/>
        <end position="130"/>
    </location>
</feature>
<dbReference type="Pfam" id="PF00308">
    <property type="entry name" value="Bac_DnaA"/>
    <property type="match status" value="1"/>
</dbReference>
<feature type="region of interest" description="Domain IV, binds dsDNA" evidence="8">
    <location>
        <begin position="356"/>
        <end position="476"/>
    </location>
</feature>
<evidence type="ECO:0000256" key="12">
    <source>
        <dbReference type="SAM" id="MobiDB-lite"/>
    </source>
</evidence>
<dbReference type="Gene3D" id="3.40.50.300">
    <property type="entry name" value="P-loop containing nucleotide triphosphate hydrolases"/>
    <property type="match status" value="1"/>
</dbReference>
<dbReference type="GO" id="GO:0005886">
    <property type="term" value="C:plasma membrane"/>
    <property type="evidence" value="ECO:0007669"/>
    <property type="project" value="TreeGrafter"/>
</dbReference>
<comment type="subcellular location">
    <subcellularLocation>
        <location evidence="8">Cytoplasm</location>
    </subcellularLocation>
</comment>
<dbReference type="SUPFAM" id="SSF48295">
    <property type="entry name" value="TrpR-like"/>
    <property type="match status" value="1"/>
</dbReference>
<dbReference type="PANTHER" id="PTHR30050">
    <property type="entry name" value="CHROMOSOMAL REPLICATION INITIATOR PROTEIN DNAA"/>
    <property type="match status" value="1"/>
</dbReference>
<dbReference type="NCBIfam" id="TIGR00362">
    <property type="entry name" value="DnaA"/>
    <property type="match status" value="1"/>
</dbReference>
<proteinExistence type="inferred from homology"/>
<dbReference type="InterPro" id="IPR024633">
    <property type="entry name" value="DnaA_N_dom"/>
</dbReference>
<evidence type="ECO:0000313" key="15">
    <source>
        <dbReference type="EMBL" id="TKT73905.1"/>
    </source>
</evidence>
<evidence type="ECO:0000256" key="1">
    <source>
        <dbReference type="ARBA" id="ARBA00006583"/>
    </source>
</evidence>
<feature type="binding site" evidence="8">
    <location>
        <position position="183"/>
    </location>
    <ligand>
        <name>ATP</name>
        <dbReference type="ChEBI" id="CHEBI:30616"/>
    </ligand>
</feature>
<dbReference type="PRINTS" id="PR00051">
    <property type="entry name" value="DNAA"/>
</dbReference>
<feature type="binding site" evidence="8">
    <location>
        <position position="184"/>
    </location>
    <ligand>
        <name>ATP</name>
        <dbReference type="ChEBI" id="CHEBI:30616"/>
    </ligand>
</feature>
<comment type="subunit">
    <text evidence="8">Oligomerizes as a right-handed, spiral filament on DNA at oriC.</text>
</comment>
<dbReference type="Gene3D" id="1.10.1750.10">
    <property type="match status" value="1"/>
</dbReference>
<dbReference type="FunFam" id="3.40.50.300:FF:000668">
    <property type="entry name" value="Chromosomal replication initiator protein DnaA"/>
    <property type="match status" value="1"/>
</dbReference>
<feature type="domain" description="Chromosomal replication initiator DnaA C-terminal" evidence="14">
    <location>
        <begin position="384"/>
        <end position="453"/>
    </location>
</feature>
<keyword evidence="3 8" id="KW-0235">DNA replication</keyword>
<comment type="caution">
    <text evidence="8">Lacks conserved residue(s) required for the propagation of feature annotation.</text>
</comment>
<dbReference type="GO" id="GO:0008289">
    <property type="term" value="F:lipid binding"/>
    <property type="evidence" value="ECO:0007669"/>
    <property type="project" value="UniProtKB-KW"/>
</dbReference>
<dbReference type="FunFam" id="1.10.1750.10:FF:000002">
    <property type="entry name" value="Chromosomal replication initiator protein DnaA"/>
    <property type="match status" value="1"/>
</dbReference>
<dbReference type="HAMAP" id="MF_00377">
    <property type="entry name" value="DnaA_bact"/>
    <property type="match status" value="1"/>
</dbReference>
<dbReference type="SMART" id="SM00382">
    <property type="entry name" value="AAA"/>
    <property type="match status" value="1"/>
</dbReference>
<dbReference type="Gene3D" id="1.10.8.60">
    <property type="match status" value="1"/>
</dbReference>
<evidence type="ECO:0000259" key="14">
    <source>
        <dbReference type="SMART" id="SM00760"/>
    </source>
</evidence>
<evidence type="ECO:0000256" key="10">
    <source>
        <dbReference type="RuleBase" id="RU000577"/>
    </source>
</evidence>
<dbReference type="GO" id="GO:0005737">
    <property type="term" value="C:cytoplasm"/>
    <property type="evidence" value="ECO:0007669"/>
    <property type="project" value="UniProtKB-SubCell"/>
</dbReference>
<accession>A0A4U6BVT8</accession>
<feature type="region of interest" description="Domain I, interacts with DnaA modulators" evidence="8">
    <location>
        <begin position="1"/>
        <end position="95"/>
    </location>
</feature>
<feature type="binding site" evidence="8">
    <location>
        <position position="180"/>
    </location>
    <ligand>
        <name>ATP</name>
        <dbReference type="ChEBI" id="CHEBI:30616"/>
    </ligand>
</feature>
<dbReference type="InterPro" id="IPR020591">
    <property type="entry name" value="Chromosome_initiator_DnaA-like"/>
</dbReference>
<dbReference type="InterPro" id="IPR018312">
    <property type="entry name" value="Chromosome_initiator_DnaA_CS"/>
</dbReference>
<dbReference type="PROSITE" id="PS01008">
    <property type="entry name" value="DNAA"/>
    <property type="match status" value="1"/>
</dbReference>
<evidence type="ECO:0000256" key="2">
    <source>
        <dbReference type="ARBA" id="ARBA00022490"/>
    </source>
</evidence>